<feature type="non-terminal residue" evidence="8">
    <location>
        <position position="365"/>
    </location>
</feature>
<dbReference type="PANTHER" id="PTHR12147">
    <property type="entry name" value="METALLOPEPTIDASE M28 FAMILY MEMBER"/>
    <property type="match status" value="1"/>
</dbReference>
<keyword evidence="5" id="KW-0378">Hydrolase</keyword>
<feature type="domain" description="Peptidase M28" evidence="7">
    <location>
        <begin position="293"/>
        <end position="365"/>
    </location>
</feature>
<dbReference type="SUPFAM" id="SSF52025">
    <property type="entry name" value="PA domain"/>
    <property type="match status" value="1"/>
</dbReference>
<dbReference type="GO" id="GO:0008235">
    <property type="term" value="F:metalloexopeptidase activity"/>
    <property type="evidence" value="ECO:0007669"/>
    <property type="project" value="InterPro"/>
</dbReference>
<keyword evidence="1" id="KW-0031">Aminopeptidase</keyword>
<gene>
    <name evidence="8" type="ORF">METZ01_LOCUS113943</name>
</gene>
<proteinExistence type="predicted"/>
<dbReference type="GO" id="GO:0006508">
    <property type="term" value="P:proteolysis"/>
    <property type="evidence" value="ECO:0007669"/>
    <property type="project" value="UniProtKB-KW"/>
</dbReference>
<keyword evidence="6" id="KW-0862">Zinc</keyword>
<keyword evidence="3" id="KW-0479">Metal-binding</keyword>
<dbReference type="InterPro" id="IPR007484">
    <property type="entry name" value="Peptidase_M28"/>
</dbReference>
<evidence type="ECO:0000256" key="5">
    <source>
        <dbReference type="ARBA" id="ARBA00022801"/>
    </source>
</evidence>
<keyword evidence="2" id="KW-0645">Protease</keyword>
<evidence type="ECO:0000313" key="8">
    <source>
        <dbReference type="EMBL" id="SVA61089.1"/>
    </source>
</evidence>
<dbReference type="Gene3D" id="3.40.630.10">
    <property type="entry name" value="Zn peptidases"/>
    <property type="match status" value="2"/>
</dbReference>
<name>A0A381X8K1_9ZZZZ</name>
<evidence type="ECO:0000256" key="6">
    <source>
        <dbReference type="ARBA" id="ARBA00022833"/>
    </source>
</evidence>
<accession>A0A381X8K1</accession>
<evidence type="ECO:0000256" key="1">
    <source>
        <dbReference type="ARBA" id="ARBA00022438"/>
    </source>
</evidence>
<keyword evidence="4" id="KW-0732">Signal</keyword>
<protein>
    <recommendedName>
        <fullName evidence="7">Peptidase M28 domain-containing protein</fullName>
    </recommendedName>
</protein>
<dbReference type="InterPro" id="IPR045175">
    <property type="entry name" value="M28_fam"/>
</dbReference>
<dbReference type="InterPro" id="IPR046450">
    <property type="entry name" value="PA_dom_sf"/>
</dbReference>
<reference evidence="8" key="1">
    <citation type="submission" date="2018-05" db="EMBL/GenBank/DDBJ databases">
        <authorList>
            <person name="Lanie J.A."/>
            <person name="Ng W.-L."/>
            <person name="Kazmierczak K.M."/>
            <person name="Andrzejewski T.M."/>
            <person name="Davidsen T.M."/>
            <person name="Wayne K.J."/>
            <person name="Tettelin H."/>
            <person name="Glass J.I."/>
            <person name="Rusch D."/>
            <person name="Podicherti R."/>
            <person name="Tsui H.-C.T."/>
            <person name="Winkler M.E."/>
        </authorList>
    </citation>
    <scope>NUCLEOTIDE SEQUENCE</scope>
</reference>
<dbReference type="SUPFAM" id="SSF53187">
    <property type="entry name" value="Zn-dependent exopeptidases"/>
    <property type="match status" value="1"/>
</dbReference>
<organism evidence="8">
    <name type="scientific">marine metagenome</name>
    <dbReference type="NCBI Taxonomy" id="408172"/>
    <lineage>
        <taxon>unclassified sequences</taxon>
        <taxon>metagenomes</taxon>
        <taxon>ecological metagenomes</taxon>
    </lineage>
</organism>
<dbReference type="GO" id="GO:0004177">
    <property type="term" value="F:aminopeptidase activity"/>
    <property type="evidence" value="ECO:0007669"/>
    <property type="project" value="UniProtKB-KW"/>
</dbReference>
<dbReference type="PANTHER" id="PTHR12147:SF56">
    <property type="entry name" value="AMINOPEPTIDASE YDR415C-RELATED"/>
    <property type="match status" value="1"/>
</dbReference>
<dbReference type="CDD" id="cd04821">
    <property type="entry name" value="PA_M28_1_2"/>
    <property type="match status" value="1"/>
</dbReference>
<evidence type="ECO:0000256" key="3">
    <source>
        <dbReference type="ARBA" id="ARBA00022723"/>
    </source>
</evidence>
<evidence type="ECO:0000256" key="4">
    <source>
        <dbReference type="ARBA" id="ARBA00022729"/>
    </source>
</evidence>
<evidence type="ECO:0000259" key="7">
    <source>
        <dbReference type="Pfam" id="PF04389"/>
    </source>
</evidence>
<dbReference type="Pfam" id="PF04389">
    <property type="entry name" value="Peptidase_M28"/>
    <property type="match status" value="1"/>
</dbReference>
<dbReference type="EMBL" id="UINC01014299">
    <property type="protein sequence ID" value="SVA61089.1"/>
    <property type="molecule type" value="Genomic_DNA"/>
</dbReference>
<sequence>MRMYIFHIILLFSSTVIASEGFHINEEDIGRHISILSSDEFLGRAPATQGGEKTKNYIASHFKKFGLLPGNGNSFYQTVNLVESSVLPGGYLEISQDSKKRRLQLGSECVYATKRLVENINIEKSEMIFVGFGIVAPEYGWNDYKNLDVRGKTVVILVNDPGFWTEDPNLFKGKAMTYYGRWTYKYEEAARQGAAAVLIIHETEPAAYPWGVVENSFTGPQIDLIRSNLTTDRVKLEGWITYDVAVKLFSDAGLDLEEYKMKALSANFQAADMGDLQLNANFSNSIRTSNDENLIGIVKGKNRPDEYILYMAHWDHLGQIKTQDSLDNIYNGAVDNATGVAAILEIAEAFSDPDTRPDRSIIFLA</sequence>
<dbReference type="GO" id="GO:0046872">
    <property type="term" value="F:metal ion binding"/>
    <property type="evidence" value="ECO:0007669"/>
    <property type="project" value="UniProtKB-KW"/>
</dbReference>
<evidence type="ECO:0000256" key="2">
    <source>
        <dbReference type="ARBA" id="ARBA00022670"/>
    </source>
</evidence>
<dbReference type="AlphaFoldDB" id="A0A381X8K1"/>